<evidence type="ECO:0000313" key="1">
    <source>
        <dbReference type="Proteomes" id="UP000887566"/>
    </source>
</evidence>
<name>A0A914UMF5_9BILA</name>
<organism evidence="1 2">
    <name type="scientific">Plectus sambesii</name>
    <dbReference type="NCBI Taxonomy" id="2011161"/>
    <lineage>
        <taxon>Eukaryota</taxon>
        <taxon>Metazoa</taxon>
        <taxon>Ecdysozoa</taxon>
        <taxon>Nematoda</taxon>
        <taxon>Chromadorea</taxon>
        <taxon>Plectida</taxon>
        <taxon>Plectina</taxon>
        <taxon>Plectoidea</taxon>
        <taxon>Plectidae</taxon>
        <taxon>Plectus</taxon>
    </lineage>
</organism>
<accession>A0A914UMF5</accession>
<protein>
    <submittedName>
        <fullName evidence="2">Uncharacterized protein</fullName>
    </submittedName>
</protein>
<sequence>MGCTRTDGGCRRLIRPIVGGRSGRRLTGVGGGVQWTNYGQSSSASAVPLVGGGVGRSSLVDGNHWSIGVATRCSPSMSASMSASVSATAVRGNKLNVSPMAVA</sequence>
<dbReference type="AlphaFoldDB" id="A0A914UMF5"/>
<reference evidence="2" key="1">
    <citation type="submission" date="2022-11" db="UniProtKB">
        <authorList>
            <consortium name="WormBaseParasite"/>
        </authorList>
    </citation>
    <scope>IDENTIFICATION</scope>
</reference>
<keyword evidence="1" id="KW-1185">Reference proteome</keyword>
<dbReference type="WBParaSite" id="PSAMB.scaffold1093size36065.g10918.t1">
    <property type="protein sequence ID" value="PSAMB.scaffold1093size36065.g10918.t1"/>
    <property type="gene ID" value="PSAMB.scaffold1093size36065.g10918"/>
</dbReference>
<proteinExistence type="predicted"/>
<evidence type="ECO:0000313" key="2">
    <source>
        <dbReference type="WBParaSite" id="PSAMB.scaffold1093size36065.g10918.t1"/>
    </source>
</evidence>
<dbReference type="Proteomes" id="UP000887566">
    <property type="component" value="Unplaced"/>
</dbReference>